<dbReference type="GO" id="GO:0006508">
    <property type="term" value="P:proteolysis"/>
    <property type="evidence" value="ECO:0007669"/>
    <property type="project" value="UniProtKB-KW"/>
</dbReference>
<evidence type="ECO:0000313" key="15">
    <source>
        <dbReference type="Proteomes" id="UP000574528"/>
    </source>
</evidence>
<name>A0A7K9CE69_9PICI</name>
<gene>
    <name evidence="14" type="primary">Usp36_3</name>
    <name evidence="14" type="ORF">PSIHAE_R14104</name>
</gene>
<dbReference type="GO" id="GO:0004843">
    <property type="term" value="F:cysteine-type deubiquitinase activity"/>
    <property type="evidence" value="ECO:0007669"/>
    <property type="project" value="UniProtKB-EC"/>
</dbReference>
<comment type="similarity">
    <text evidence="2">Belongs to the peptidase C19 family.</text>
</comment>
<dbReference type="GO" id="GO:0016579">
    <property type="term" value="P:protein deubiquitination"/>
    <property type="evidence" value="ECO:0007669"/>
    <property type="project" value="InterPro"/>
</dbReference>
<dbReference type="GO" id="GO:0005829">
    <property type="term" value="C:cytosol"/>
    <property type="evidence" value="ECO:0007669"/>
    <property type="project" value="TreeGrafter"/>
</dbReference>
<keyword evidence="7" id="KW-0788">Thiol protease</keyword>
<dbReference type="CDD" id="cd02661">
    <property type="entry name" value="Peptidase_C19E"/>
    <property type="match status" value="1"/>
</dbReference>
<proteinExistence type="inferred from homology"/>
<dbReference type="Pfam" id="PF00443">
    <property type="entry name" value="UCH"/>
    <property type="match status" value="1"/>
</dbReference>
<dbReference type="InterPro" id="IPR038765">
    <property type="entry name" value="Papain-like_cys_pep_sf"/>
</dbReference>
<organism evidence="14 15">
    <name type="scientific">Psilopogon haemacephalus</name>
    <name type="common">coppersmith barbet</name>
    <dbReference type="NCBI Taxonomy" id="2585815"/>
    <lineage>
        <taxon>Eukaryota</taxon>
        <taxon>Metazoa</taxon>
        <taxon>Chordata</taxon>
        <taxon>Craniata</taxon>
        <taxon>Vertebrata</taxon>
        <taxon>Euteleostomi</taxon>
        <taxon>Archelosauria</taxon>
        <taxon>Archosauria</taxon>
        <taxon>Dinosauria</taxon>
        <taxon>Saurischia</taxon>
        <taxon>Theropoda</taxon>
        <taxon>Coelurosauria</taxon>
        <taxon>Aves</taxon>
        <taxon>Neognathae</taxon>
        <taxon>Neoaves</taxon>
        <taxon>Telluraves</taxon>
        <taxon>Coraciimorphae</taxon>
        <taxon>Piciformes</taxon>
        <taxon>Megalaimidae</taxon>
        <taxon>Psilopogon</taxon>
    </lineage>
</organism>
<dbReference type="GO" id="GO:0042981">
    <property type="term" value="P:regulation of apoptotic process"/>
    <property type="evidence" value="ECO:0007669"/>
    <property type="project" value="TreeGrafter"/>
</dbReference>
<feature type="domain" description="USP" evidence="13">
    <location>
        <begin position="28"/>
        <end position="328"/>
    </location>
</feature>
<dbReference type="PANTHER" id="PTHR24006">
    <property type="entry name" value="UBIQUITIN CARBOXYL-TERMINAL HYDROLASE"/>
    <property type="match status" value="1"/>
</dbReference>
<dbReference type="InterPro" id="IPR050164">
    <property type="entry name" value="Peptidase_C19"/>
</dbReference>
<evidence type="ECO:0000256" key="11">
    <source>
        <dbReference type="ARBA" id="ARBA00042420"/>
    </source>
</evidence>
<comment type="caution">
    <text evidence="14">The sequence shown here is derived from an EMBL/GenBank/DDBJ whole genome shotgun (WGS) entry which is preliminary data.</text>
</comment>
<evidence type="ECO:0000256" key="9">
    <source>
        <dbReference type="ARBA" id="ARBA00041300"/>
    </source>
</evidence>
<dbReference type="OrthoDB" id="420187at2759"/>
<evidence type="ECO:0000256" key="5">
    <source>
        <dbReference type="ARBA" id="ARBA00022786"/>
    </source>
</evidence>
<evidence type="ECO:0000256" key="1">
    <source>
        <dbReference type="ARBA" id="ARBA00000707"/>
    </source>
</evidence>
<evidence type="ECO:0000256" key="8">
    <source>
        <dbReference type="ARBA" id="ARBA00039432"/>
    </source>
</evidence>
<keyword evidence="4" id="KW-0645">Protease</keyword>
<feature type="non-terminal residue" evidence="14">
    <location>
        <position position="328"/>
    </location>
</feature>
<comment type="catalytic activity">
    <reaction evidence="1">
        <text>Thiol-dependent hydrolysis of ester, thioester, amide, peptide and isopeptide bonds formed by the C-terminal Gly of ubiquitin (a 76-residue protein attached to proteins as an intracellular targeting signal).</text>
        <dbReference type="EC" id="3.4.19.12"/>
    </reaction>
</comment>
<evidence type="ECO:0000256" key="12">
    <source>
        <dbReference type="ARBA" id="ARBA00043009"/>
    </source>
</evidence>
<evidence type="ECO:0000256" key="4">
    <source>
        <dbReference type="ARBA" id="ARBA00022670"/>
    </source>
</evidence>
<evidence type="ECO:0000256" key="2">
    <source>
        <dbReference type="ARBA" id="ARBA00009085"/>
    </source>
</evidence>
<reference evidence="14 15" key="1">
    <citation type="submission" date="2019-09" db="EMBL/GenBank/DDBJ databases">
        <title>Bird 10,000 Genomes (B10K) Project - Family phase.</title>
        <authorList>
            <person name="Zhang G."/>
        </authorList>
    </citation>
    <scope>NUCLEOTIDE SEQUENCE [LARGE SCALE GENOMIC DNA]</scope>
    <source>
        <strain evidence="14">B10K-DU-001-24</strain>
        <tissue evidence="14">Muscle</tissue>
    </source>
</reference>
<dbReference type="GO" id="GO:0005634">
    <property type="term" value="C:nucleus"/>
    <property type="evidence" value="ECO:0007669"/>
    <property type="project" value="TreeGrafter"/>
</dbReference>
<evidence type="ECO:0000256" key="6">
    <source>
        <dbReference type="ARBA" id="ARBA00022801"/>
    </source>
</evidence>
<dbReference type="PROSITE" id="PS50235">
    <property type="entry name" value="USP_3"/>
    <property type="match status" value="1"/>
</dbReference>
<dbReference type="PANTHER" id="PTHR24006:SF758">
    <property type="entry name" value="UBIQUITIN CARBOXYL-TERMINAL HYDROLASE 36"/>
    <property type="match status" value="1"/>
</dbReference>
<dbReference type="InterPro" id="IPR001394">
    <property type="entry name" value="Peptidase_C19_UCH"/>
</dbReference>
<evidence type="ECO:0000256" key="7">
    <source>
        <dbReference type="ARBA" id="ARBA00022807"/>
    </source>
</evidence>
<keyword evidence="5" id="KW-0833">Ubl conjugation pathway</keyword>
<protein>
    <recommendedName>
        <fullName evidence="8">Ubiquitin carboxyl-terminal hydrolase 36</fullName>
        <ecNumber evidence="3">3.4.19.12</ecNumber>
    </recommendedName>
    <alternativeName>
        <fullName evidence="11">Deubiquitinating enzyme 36</fullName>
    </alternativeName>
    <alternativeName>
        <fullName evidence="10">Protein scrawny</fullName>
    </alternativeName>
    <alternativeName>
        <fullName evidence="9">Ubiquitin thioesterase 36</fullName>
    </alternativeName>
    <alternativeName>
        <fullName evidence="12">Ubiquitin-specific-processing protease 36</fullName>
    </alternativeName>
</protein>
<evidence type="ECO:0000259" key="13">
    <source>
        <dbReference type="PROSITE" id="PS50235"/>
    </source>
</evidence>
<evidence type="ECO:0000256" key="3">
    <source>
        <dbReference type="ARBA" id="ARBA00012759"/>
    </source>
</evidence>
<sequence>DGVTVPQKLPLPVGCLSTPWPRLCGVGAGLRNLGLSCFLNASLQCLTHTAPLATYLLSGEHSRSCLREGFCMLCTMESHVGRAFASSGQVIRPEGIIKNFKNIAQHLSLRRQEDAHEFLRCTIEAMQQACGNSCAQLDGQSQDPTLVQQIFGGVLRSRVVCLQCQKVSDTYEPYLDLALEIGGAMSVEQALEQFVQAEMLCGDNAYRCSSCQQEVSASKGFSIHRAANILTVALKRFAPFGEGKISKAVSYPTLLNIRPYLSVPQGDPLLYRLYAVLVHAGRSCHAGHYYCYVQASCGQWYLMDDEQVCPADIQEVLEQQPYLLFYQR</sequence>
<dbReference type="EC" id="3.4.19.12" evidence="3"/>
<dbReference type="InterPro" id="IPR028889">
    <property type="entry name" value="USP"/>
</dbReference>
<evidence type="ECO:0000313" key="14">
    <source>
        <dbReference type="EMBL" id="NXG50379.1"/>
    </source>
</evidence>
<accession>A0A7K9CE69</accession>
<dbReference type="PROSITE" id="PS00973">
    <property type="entry name" value="USP_2"/>
    <property type="match status" value="1"/>
</dbReference>
<dbReference type="FunFam" id="3.90.70.10:FF:000119">
    <property type="entry name" value="Ubiquitin specific peptidase 36"/>
    <property type="match status" value="1"/>
</dbReference>
<dbReference type="Proteomes" id="UP000574528">
    <property type="component" value="Unassembled WGS sequence"/>
</dbReference>
<feature type="non-terminal residue" evidence="14">
    <location>
        <position position="1"/>
    </location>
</feature>
<dbReference type="AlphaFoldDB" id="A0A7K9CE69"/>
<dbReference type="Gene3D" id="3.90.70.10">
    <property type="entry name" value="Cysteine proteinases"/>
    <property type="match status" value="1"/>
</dbReference>
<keyword evidence="15" id="KW-1185">Reference proteome</keyword>
<dbReference type="SUPFAM" id="SSF54001">
    <property type="entry name" value="Cysteine proteinases"/>
    <property type="match status" value="1"/>
</dbReference>
<dbReference type="EMBL" id="VWZI01017695">
    <property type="protein sequence ID" value="NXG50379.1"/>
    <property type="molecule type" value="Genomic_DNA"/>
</dbReference>
<dbReference type="InterPro" id="IPR018200">
    <property type="entry name" value="USP_CS"/>
</dbReference>
<keyword evidence="6 14" id="KW-0378">Hydrolase</keyword>
<evidence type="ECO:0000256" key="10">
    <source>
        <dbReference type="ARBA" id="ARBA00042154"/>
    </source>
</evidence>